<evidence type="ECO:0000256" key="2">
    <source>
        <dbReference type="ARBA" id="ARBA00022801"/>
    </source>
</evidence>
<dbReference type="Gene3D" id="3.40.50.300">
    <property type="entry name" value="P-loop containing nucleotide triphosphate hydrolases"/>
    <property type="match status" value="1"/>
</dbReference>
<reference evidence="6 7" key="1">
    <citation type="submission" date="2014-01" db="EMBL/GenBank/DDBJ databases">
        <title>Sulfitobacter sp. H3 (MCCC 1A00686) Genome Sequencing.</title>
        <authorList>
            <person name="Lai Q."/>
            <person name="Hong Z."/>
        </authorList>
    </citation>
    <scope>NUCLEOTIDE SEQUENCE [LARGE SCALE GENOMIC DNA]</scope>
    <source>
        <strain evidence="6 7">H3</strain>
    </source>
</reference>
<feature type="region of interest" description="Disordered" evidence="4">
    <location>
        <begin position="173"/>
        <end position="192"/>
    </location>
</feature>
<gene>
    <name evidence="6" type="ORF">SUH3_11935</name>
</gene>
<feature type="compositionally biased region" description="Basic residues" evidence="4">
    <location>
        <begin position="173"/>
        <end position="183"/>
    </location>
</feature>
<accession>A0A073IW16</accession>
<dbReference type="GO" id="GO:0005524">
    <property type="term" value="F:ATP binding"/>
    <property type="evidence" value="ECO:0007669"/>
    <property type="project" value="UniProtKB-KW"/>
</dbReference>
<dbReference type="NCBIfam" id="TIGR01613">
    <property type="entry name" value="primase_Cterm"/>
    <property type="match status" value="1"/>
</dbReference>
<dbReference type="InterPro" id="IPR006500">
    <property type="entry name" value="Helicase_put_C_phage/plasmid"/>
</dbReference>
<organism evidence="6 7">
    <name type="scientific">Pseudosulfitobacter pseudonitzschiae</name>
    <dbReference type="NCBI Taxonomy" id="1402135"/>
    <lineage>
        <taxon>Bacteria</taxon>
        <taxon>Pseudomonadati</taxon>
        <taxon>Pseudomonadota</taxon>
        <taxon>Alphaproteobacteria</taxon>
        <taxon>Rhodobacterales</taxon>
        <taxon>Roseobacteraceae</taxon>
        <taxon>Pseudosulfitobacter</taxon>
    </lineage>
</organism>
<proteinExistence type="predicted"/>
<evidence type="ECO:0000259" key="5">
    <source>
        <dbReference type="PROSITE" id="PS51206"/>
    </source>
</evidence>
<name>A0A073IW16_9RHOB</name>
<dbReference type="PANTHER" id="PTHR35372">
    <property type="entry name" value="ATP BINDING PROTEIN-RELATED"/>
    <property type="match status" value="1"/>
</dbReference>
<dbReference type="RefSeq" id="WP_051694676.1">
    <property type="nucleotide sequence ID" value="NZ_FQVP01000008.1"/>
</dbReference>
<evidence type="ECO:0000256" key="1">
    <source>
        <dbReference type="ARBA" id="ARBA00022741"/>
    </source>
</evidence>
<protein>
    <recommendedName>
        <fullName evidence="5">SF3 helicase domain-containing protein</fullName>
    </recommendedName>
</protein>
<dbReference type="InterPro" id="IPR027417">
    <property type="entry name" value="P-loop_NTPase"/>
</dbReference>
<dbReference type="InterPro" id="IPR051620">
    <property type="entry name" value="ORF904-like_C"/>
</dbReference>
<dbReference type="SMART" id="SM00885">
    <property type="entry name" value="D5_N"/>
    <property type="match status" value="1"/>
</dbReference>
<keyword evidence="2" id="KW-0378">Hydrolase</keyword>
<dbReference type="AlphaFoldDB" id="A0A073IW16"/>
<dbReference type="GO" id="GO:0016787">
    <property type="term" value="F:hydrolase activity"/>
    <property type="evidence" value="ECO:0007669"/>
    <property type="project" value="UniProtKB-KW"/>
</dbReference>
<dbReference type="PROSITE" id="PS51206">
    <property type="entry name" value="SF3_HELICASE_1"/>
    <property type="match status" value="1"/>
</dbReference>
<keyword evidence="1" id="KW-0547">Nucleotide-binding</keyword>
<evidence type="ECO:0000313" key="6">
    <source>
        <dbReference type="EMBL" id="KEJ93974.1"/>
    </source>
</evidence>
<feature type="region of interest" description="Disordered" evidence="4">
    <location>
        <begin position="15"/>
        <end position="38"/>
    </location>
</feature>
<evidence type="ECO:0000256" key="4">
    <source>
        <dbReference type="SAM" id="MobiDB-lite"/>
    </source>
</evidence>
<dbReference type="InterPro" id="IPR014818">
    <property type="entry name" value="Phage/plasmid_primase_P4_C"/>
</dbReference>
<evidence type="ECO:0000313" key="7">
    <source>
        <dbReference type="Proteomes" id="UP000027746"/>
    </source>
</evidence>
<dbReference type="Pfam" id="PF08706">
    <property type="entry name" value="D5_N"/>
    <property type="match status" value="1"/>
</dbReference>
<dbReference type="SUPFAM" id="SSF52540">
    <property type="entry name" value="P-loop containing nucleoside triphosphate hydrolases"/>
    <property type="match status" value="1"/>
</dbReference>
<keyword evidence="3" id="KW-0067">ATP-binding</keyword>
<sequence length="590" mass="66399">MSKFEQVNRAFEGADEILPEGVNPDDGATTPRTPDNGVPAVKSSQELAEECGALPLNDFGNGKRFTAYFGADVLFVPRVGWFVWDGRCWAQDDDQLEVRRLSQQVSAKVTAEAEFIRLEDWEAAQVADGELAREAAAEIKETPASKRTPAQKAQLKDFDVLIERADDLKKKLAGMRRGHHSHAKAAGNTGPINNMMREAQVDVYKPLKTLNANKVMFNTENCVLSFNEGTHPVTEKRIFTLEREDHNRDLYLTKMMQVAYDPDATCPNFQEFMATILPSPELRAFVQRWFGYSITGLTTEQKLAFLYGSGRNGKSTLLELIAKIMGAYAASVPIESLSGTEQRKGGDATPDLVRLPGARLVRASEPERGTKMREALIKQLTGGADILVRRMMQEFVEVTPEFSLTIDGNYKPEIRGTDNGIWRRVLLVPFVVSIPDEAVDPLLPQKLWDERAGILNWLLDGCKVWLENGLMIPQEVLDATKDYREESDPILEFILGCCEVTGSDDDFTRAKEMNEAFVWWQVNSGSSDPWGTRTIFKHLKDKTDFFKDAEGRSFRHDKSNNTGWRGIKLTDEFKQRRQDGEADDRYQAPA</sequence>
<dbReference type="InterPro" id="IPR014015">
    <property type="entry name" value="Helicase_SF3_DNA-vir"/>
</dbReference>
<dbReference type="PANTHER" id="PTHR35372:SF2">
    <property type="entry name" value="SF3 HELICASE DOMAIN-CONTAINING PROTEIN"/>
    <property type="match status" value="1"/>
</dbReference>
<dbReference type="EMBL" id="JAMD01000021">
    <property type="protein sequence ID" value="KEJ93974.1"/>
    <property type="molecule type" value="Genomic_DNA"/>
</dbReference>
<dbReference type="Proteomes" id="UP000027746">
    <property type="component" value="Unassembled WGS sequence"/>
</dbReference>
<evidence type="ECO:0000256" key="3">
    <source>
        <dbReference type="ARBA" id="ARBA00022840"/>
    </source>
</evidence>
<keyword evidence="7" id="KW-1185">Reference proteome</keyword>
<comment type="caution">
    <text evidence="6">The sequence shown here is derived from an EMBL/GenBank/DDBJ whole genome shotgun (WGS) entry which is preliminary data.</text>
</comment>
<dbReference type="OrthoDB" id="9763644at2"/>
<feature type="domain" description="SF3 helicase" evidence="5">
    <location>
        <begin position="281"/>
        <end position="443"/>
    </location>
</feature>